<gene>
    <name evidence="4" type="ORF">H5985_05820</name>
</gene>
<dbReference type="InterPro" id="IPR000362">
    <property type="entry name" value="Fumarate_lyase_fam"/>
</dbReference>
<dbReference type="Gene3D" id="1.10.40.30">
    <property type="entry name" value="Fumarase/aspartase (C-terminal domain)"/>
    <property type="match status" value="1"/>
</dbReference>
<dbReference type="Gene3D" id="1.10.275.10">
    <property type="entry name" value="Fumarase/aspartase (N-terminal domain)"/>
    <property type="match status" value="1"/>
</dbReference>
<dbReference type="PANTHER" id="PTHR42696">
    <property type="entry name" value="ASPARTATE AMMONIA-LYASE"/>
    <property type="match status" value="1"/>
</dbReference>
<dbReference type="RefSeq" id="WP_205050374.1">
    <property type="nucleotide sequence ID" value="NZ_JACJKX010000009.1"/>
</dbReference>
<evidence type="ECO:0000259" key="3">
    <source>
        <dbReference type="Pfam" id="PF10415"/>
    </source>
</evidence>
<protein>
    <submittedName>
        <fullName evidence="4">Aspartate ammonia-lyase</fullName>
        <ecNumber evidence="4">4.3.1.1</ecNumber>
    </submittedName>
</protein>
<evidence type="ECO:0000313" key="4">
    <source>
        <dbReference type="EMBL" id="MBM6928785.1"/>
    </source>
</evidence>
<dbReference type="NCBIfam" id="NF008909">
    <property type="entry name" value="PRK12273.1"/>
    <property type="match status" value="1"/>
</dbReference>
<dbReference type="PROSITE" id="PS00163">
    <property type="entry name" value="FUMARATE_LYASES"/>
    <property type="match status" value="1"/>
</dbReference>
<keyword evidence="1 4" id="KW-0456">Lyase</keyword>
<dbReference type="Pfam" id="PF10415">
    <property type="entry name" value="FumaraseC_C"/>
    <property type="match status" value="1"/>
</dbReference>
<dbReference type="Pfam" id="PF00206">
    <property type="entry name" value="Lyase_1"/>
    <property type="match status" value="1"/>
</dbReference>
<feature type="domain" description="Fumarase C C-terminal" evidence="3">
    <location>
        <begin position="416"/>
        <end position="459"/>
    </location>
</feature>
<dbReference type="EC" id="4.3.1.1" evidence="4"/>
<dbReference type="InterPro" id="IPR020557">
    <property type="entry name" value="Fumarate_lyase_CS"/>
</dbReference>
<proteinExistence type="predicted"/>
<accession>A0ABS2GSG2</accession>
<comment type="caution">
    <text evidence="4">The sequence shown here is derived from an EMBL/GenBank/DDBJ whole genome shotgun (WGS) entry which is preliminary data.</text>
</comment>
<keyword evidence="5" id="KW-1185">Reference proteome</keyword>
<dbReference type="InterPro" id="IPR008948">
    <property type="entry name" value="L-Aspartase-like"/>
</dbReference>
<evidence type="ECO:0000259" key="2">
    <source>
        <dbReference type="Pfam" id="PF00206"/>
    </source>
</evidence>
<dbReference type="SUPFAM" id="SSF48557">
    <property type="entry name" value="L-aspartase-like"/>
    <property type="match status" value="1"/>
</dbReference>
<dbReference type="InterPro" id="IPR024083">
    <property type="entry name" value="Fumarase/histidase_N"/>
</dbReference>
<feature type="domain" description="Fumarate lyase N-terminal" evidence="2">
    <location>
        <begin position="40"/>
        <end position="341"/>
    </location>
</feature>
<evidence type="ECO:0000313" key="5">
    <source>
        <dbReference type="Proteomes" id="UP000777002"/>
    </source>
</evidence>
<dbReference type="Proteomes" id="UP000777002">
    <property type="component" value="Unassembled WGS sequence"/>
</dbReference>
<dbReference type="EMBL" id="JACJKX010000009">
    <property type="protein sequence ID" value="MBM6928785.1"/>
    <property type="molecule type" value="Genomic_DNA"/>
</dbReference>
<dbReference type="InterPro" id="IPR022761">
    <property type="entry name" value="Fumarate_lyase_N"/>
</dbReference>
<organism evidence="4 5">
    <name type="scientific">Parasutterella secunda</name>
    <dbReference type="NCBI Taxonomy" id="626947"/>
    <lineage>
        <taxon>Bacteria</taxon>
        <taxon>Pseudomonadati</taxon>
        <taxon>Pseudomonadota</taxon>
        <taxon>Betaproteobacteria</taxon>
        <taxon>Burkholderiales</taxon>
        <taxon>Sutterellaceae</taxon>
        <taxon>Parasutterella</taxon>
    </lineage>
</organism>
<dbReference type="Gene3D" id="1.20.200.10">
    <property type="entry name" value="Fumarase/aspartase (Central domain)"/>
    <property type="match status" value="1"/>
</dbReference>
<reference evidence="4 5" key="1">
    <citation type="journal article" date="2021" name="Sci. Rep.">
        <title>The distribution of antibiotic resistance genes in chicken gut microbiota commensals.</title>
        <authorList>
            <person name="Juricova H."/>
            <person name="Matiasovicova J."/>
            <person name="Kubasova T."/>
            <person name="Cejkova D."/>
            <person name="Rychlik I."/>
        </authorList>
    </citation>
    <scope>NUCLEOTIDE SEQUENCE [LARGE SCALE GENOMIC DNA]</scope>
    <source>
        <strain evidence="4 5">An562</strain>
    </source>
</reference>
<dbReference type="PRINTS" id="PR00149">
    <property type="entry name" value="FUMRATELYASE"/>
</dbReference>
<dbReference type="PRINTS" id="PR00145">
    <property type="entry name" value="ARGSUCLYASE"/>
</dbReference>
<dbReference type="GO" id="GO:0008797">
    <property type="term" value="F:aspartate ammonia-lyase activity"/>
    <property type="evidence" value="ECO:0007669"/>
    <property type="project" value="UniProtKB-EC"/>
</dbReference>
<dbReference type="InterPro" id="IPR051546">
    <property type="entry name" value="Aspartate_Ammonia-Lyase"/>
</dbReference>
<dbReference type="InterPro" id="IPR018951">
    <property type="entry name" value="Fumarase_C_C"/>
</dbReference>
<dbReference type="PANTHER" id="PTHR42696:SF2">
    <property type="entry name" value="ASPARTATE AMMONIA-LYASE"/>
    <property type="match status" value="1"/>
</dbReference>
<name>A0ABS2GSG2_9BURK</name>
<sequence length="476" mass="51576">MKTRIERDCLGEMEIDDASYFGIQTHRMMKVSGAAGYPVIAYPDLHRALFQIKKACAKANAEVGALDAQVAQAIVSACDKLLEGGYEKEFPLDMLQGGGYTCVNMNVNEVIGNLANEILTGHKGSDQVHPNTHVNMAQSTNDTIPSATHLAIAPRLDVIIERLQALHSSFEKKADEFKDVVKVGRTCWQDALPLTLGQEFGGYASLIARLIKKLQAVRPGCFELVMGGSAVGTGLGASSGYMQAFYKHISSDLGEKVSPQANIFDGFQNPDFFVTVSGLIKEVATSLSKISKDLRLMSSGPRSGFMEITLPALSPGSSIMPGKINPTVPEMVIQIAHQVVGNDVAIAMAYDEGELDLNVWDATFYKCLFENLQLVGEEILILKRDCIDGITANRDRCRDEAQSSLAISTVVAATQGYPLGVKVAHYAKEKGLTVKKAVLEMGLMTKAEADHLLDPMLLVDPEKMAQAIAEWRAGKH</sequence>
<evidence type="ECO:0000256" key="1">
    <source>
        <dbReference type="ARBA" id="ARBA00023239"/>
    </source>
</evidence>